<dbReference type="GO" id="GO:0005524">
    <property type="term" value="F:ATP binding"/>
    <property type="evidence" value="ECO:0007669"/>
    <property type="project" value="UniProtKB-KW"/>
</dbReference>
<dbReference type="GO" id="GO:0004674">
    <property type="term" value="F:protein serine/threonine kinase activity"/>
    <property type="evidence" value="ECO:0007669"/>
    <property type="project" value="UniProtKB-KW"/>
</dbReference>
<dbReference type="GO" id="GO:0043484">
    <property type="term" value="P:regulation of RNA splicing"/>
    <property type="evidence" value="ECO:0007669"/>
    <property type="project" value="TreeGrafter"/>
</dbReference>
<dbReference type="Gene3D" id="3.30.200.20">
    <property type="entry name" value="Phosphorylase Kinase, domain 1"/>
    <property type="match status" value="1"/>
</dbReference>
<dbReference type="GO" id="GO:0005634">
    <property type="term" value="C:nucleus"/>
    <property type="evidence" value="ECO:0007669"/>
    <property type="project" value="TreeGrafter"/>
</dbReference>
<comment type="caution">
    <text evidence="7">The sequence shown here is derived from an EMBL/GenBank/DDBJ whole genome shotgun (WGS) entry which is preliminary data.</text>
</comment>
<name>A0A9P6CLP4_9AGAR</name>
<dbReference type="Gene3D" id="1.10.510.10">
    <property type="entry name" value="Transferase(Phosphotransferase) domain 1"/>
    <property type="match status" value="1"/>
</dbReference>
<reference evidence="7" key="1">
    <citation type="submission" date="2020-11" db="EMBL/GenBank/DDBJ databases">
        <authorList>
            <consortium name="DOE Joint Genome Institute"/>
            <person name="Ahrendt S."/>
            <person name="Riley R."/>
            <person name="Andreopoulos W."/>
            <person name="Labutti K."/>
            <person name="Pangilinan J."/>
            <person name="Ruiz-Duenas F.J."/>
            <person name="Barrasa J.M."/>
            <person name="Sanchez-Garcia M."/>
            <person name="Camarero S."/>
            <person name="Miyauchi S."/>
            <person name="Serrano A."/>
            <person name="Linde D."/>
            <person name="Babiker R."/>
            <person name="Drula E."/>
            <person name="Ayuso-Fernandez I."/>
            <person name="Pacheco R."/>
            <person name="Padilla G."/>
            <person name="Ferreira P."/>
            <person name="Barriuso J."/>
            <person name="Kellner H."/>
            <person name="Castanera R."/>
            <person name="Alfaro M."/>
            <person name="Ramirez L."/>
            <person name="Pisabarro A.G."/>
            <person name="Kuo A."/>
            <person name="Tritt A."/>
            <person name="Lipzen A."/>
            <person name="He G."/>
            <person name="Yan M."/>
            <person name="Ng V."/>
            <person name="Cullen D."/>
            <person name="Martin F."/>
            <person name="Rosso M.-N."/>
            <person name="Henrissat B."/>
            <person name="Hibbett D."/>
            <person name="Martinez A.T."/>
            <person name="Grigoriev I.V."/>
        </authorList>
    </citation>
    <scope>NUCLEOTIDE SEQUENCE</scope>
    <source>
        <strain evidence="7">CIRM-BRFM 674</strain>
    </source>
</reference>
<sequence length="377" mass="41257">MSSFPEEPLDLPPSEGGGYYPASIHQKLNGNKYEIVRKLGYGPRSSTWLVLHHDPEPVYFAVQIFTVAASERAKSVQLPIAKAVDKLDPFLRLPVLHGSFWEDSGAGAHLCFVTNAFGKSVGVLKEADNGRLPVHVVQRIVRSVAGALEGLHGDGIMHGAITADNVFLALATQSEFLKPILDSEPAPTTVKVKKYTTVRSQSLTTTCKWNDKVKAVTEWVIYLGNLGHAQRWNYEPEKKHDYASAPETLLQQASCSPQTDIWMLGCLTYALLTGNAPFYSTGPPHKRIATICAVLEDEIPEAWLSDAKMKQYNADAHGPVVSIDAGLADALHEDDVSAVAAFIKGCLRVDPEKRFKVDECKTHEWLAKANACSCGFC</sequence>
<accession>A0A9P6CLP4</accession>
<dbReference type="AlphaFoldDB" id="A0A9P6CLP4"/>
<dbReference type="OrthoDB" id="5979581at2759"/>
<dbReference type="PANTHER" id="PTHR45646:SF11">
    <property type="entry name" value="SERINE_THREONINE-PROTEIN KINASE DOA"/>
    <property type="match status" value="1"/>
</dbReference>
<evidence type="ECO:0000256" key="3">
    <source>
        <dbReference type="ARBA" id="ARBA00022741"/>
    </source>
</evidence>
<keyword evidence="1" id="KW-0723">Serine/threonine-protein kinase</keyword>
<evidence type="ECO:0000313" key="8">
    <source>
        <dbReference type="Proteomes" id="UP000807469"/>
    </source>
</evidence>
<evidence type="ECO:0000256" key="4">
    <source>
        <dbReference type="ARBA" id="ARBA00022777"/>
    </source>
</evidence>
<dbReference type="PANTHER" id="PTHR45646">
    <property type="entry name" value="SERINE/THREONINE-PROTEIN KINASE DOA-RELATED"/>
    <property type="match status" value="1"/>
</dbReference>
<dbReference type="PROSITE" id="PS50011">
    <property type="entry name" value="PROTEIN_KINASE_DOM"/>
    <property type="match status" value="1"/>
</dbReference>
<proteinExistence type="predicted"/>
<dbReference type="InterPro" id="IPR051175">
    <property type="entry name" value="CLK_kinases"/>
</dbReference>
<dbReference type="EMBL" id="MU155691">
    <property type="protein sequence ID" value="KAF9471411.1"/>
    <property type="molecule type" value="Genomic_DNA"/>
</dbReference>
<organism evidence="7 8">
    <name type="scientific">Pholiota conissans</name>
    <dbReference type="NCBI Taxonomy" id="109636"/>
    <lineage>
        <taxon>Eukaryota</taxon>
        <taxon>Fungi</taxon>
        <taxon>Dikarya</taxon>
        <taxon>Basidiomycota</taxon>
        <taxon>Agaricomycotina</taxon>
        <taxon>Agaricomycetes</taxon>
        <taxon>Agaricomycetidae</taxon>
        <taxon>Agaricales</taxon>
        <taxon>Agaricineae</taxon>
        <taxon>Strophariaceae</taxon>
        <taxon>Pholiota</taxon>
    </lineage>
</organism>
<evidence type="ECO:0000256" key="1">
    <source>
        <dbReference type="ARBA" id="ARBA00022527"/>
    </source>
</evidence>
<keyword evidence="4 7" id="KW-0418">Kinase</keyword>
<keyword evidence="3" id="KW-0547">Nucleotide-binding</keyword>
<evidence type="ECO:0000313" key="7">
    <source>
        <dbReference type="EMBL" id="KAF9471411.1"/>
    </source>
</evidence>
<keyword evidence="2" id="KW-0808">Transferase</keyword>
<feature type="domain" description="Protein kinase" evidence="6">
    <location>
        <begin position="33"/>
        <end position="366"/>
    </location>
</feature>
<dbReference type="InterPro" id="IPR011009">
    <property type="entry name" value="Kinase-like_dom_sf"/>
</dbReference>
<protein>
    <submittedName>
        <fullName evidence="7">Kinase-like protein</fullName>
    </submittedName>
</protein>
<dbReference type="SMART" id="SM00220">
    <property type="entry name" value="S_TKc"/>
    <property type="match status" value="1"/>
</dbReference>
<evidence type="ECO:0000259" key="6">
    <source>
        <dbReference type="PROSITE" id="PS50011"/>
    </source>
</evidence>
<dbReference type="Proteomes" id="UP000807469">
    <property type="component" value="Unassembled WGS sequence"/>
</dbReference>
<keyword evidence="8" id="KW-1185">Reference proteome</keyword>
<dbReference type="SUPFAM" id="SSF56112">
    <property type="entry name" value="Protein kinase-like (PK-like)"/>
    <property type="match status" value="1"/>
</dbReference>
<dbReference type="Pfam" id="PF00069">
    <property type="entry name" value="Pkinase"/>
    <property type="match status" value="1"/>
</dbReference>
<evidence type="ECO:0000256" key="5">
    <source>
        <dbReference type="ARBA" id="ARBA00022840"/>
    </source>
</evidence>
<gene>
    <name evidence="7" type="ORF">BDN70DRAFT_888193</name>
</gene>
<keyword evidence="5" id="KW-0067">ATP-binding</keyword>
<evidence type="ECO:0000256" key="2">
    <source>
        <dbReference type="ARBA" id="ARBA00022679"/>
    </source>
</evidence>
<dbReference type="InterPro" id="IPR000719">
    <property type="entry name" value="Prot_kinase_dom"/>
</dbReference>